<dbReference type="AlphaFoldDB" id="A0A6P1TIB4"/>
<sequence length="101" mass="11384">MGKLYEFSAEIKKVPDIDGAYVEIPFDVKKEFGKGRVPVSATFDGEPYDGSLVRMNTPGHIIGIRKDIRQKIGKQPGDTIVVTIMEREKNRESDKNKESDK</sequence>
<dbReference type="Proteomes" id="UP000464314">
    <property type="component" value="Chromosome"/>
</dbReference>
<proteinExistence type="predicted"/>
<dbReference type="InterPro" id="IPR037079">
    <property type="entry name" value="AF2212/PG0164-like_sf"/>
</dbReference>
<reference evidence="1 2" key="1">
    <citation type="submission" date="2020-01" db="EMBL/GenBank/DDBJ databases">
        <title>Genome analysis of Anaerocolumna sp. CBA3638.</title>
        <authorList>
            <person name="Kim J."/>
            <person name="Roh S.W."/>
        </authorList>
    </citation>
    <scope>NUCLEOTIDE SEQUENCE [LARGE SCALE GENOMIC DNA]</scope>
    <source>
        <strain evidence="1 2">CBA3638</strain>
    </source>
</reference>
<dbReference type="KEGG" id="anr:Ana3638_02750"/>
<dbReference type="Pfam" id="PF08922">
    <property type="entry name" value="DUF1905"/>
    <property type="match status" value="1"/>
</dbReference>
<protein>
    <submittedName>
        <fullName evidence="1">DUF1905 domain-containing protein</fullName>
    </submittedName>
</protein>
<gene>
    <name evidence="1" type="ORF">Ana3638_02750</name>
</gene>
<dbReference type="InterPro" id="IPR015018">
    <property type="entry name" value="DUF1905"/>
</dbReference>
<dbReference type="EMBL" id="CP048000">
    <property type="protein sequence ID" value="QHQ59849.1"/>
    <property type="molecule type" value="Genomic_DNA"/>
</dbReference>
<keyword evidence="2" id="KW-1185">Reference proteome</keyword>
<organism evidence="1 2">
    <name type="scientific">Anaerocolumna sedimenticola</name>
    <dbReference type="NCBI Taxonomy" id="2696063"/>
    <lineage>
        <taxon>Bacteria</taxon>
        <taxon>Bacillati</taxon>
        <taxon>Bacillota</taxon>
        <taxon>Clostridia</taxon>
        <taxon>Lachnospirales</taxon>
        <taxon>Lachnospiraceae</taxon>
        <taxon>Anaerocolumna</taxon>
    </lineage>
</organism>
<evidence type="ECO:0000313" key="2">
    <source>
        <dbReference type="Proteomes" id="UP000464314"/>
    </source>
</evidence>
<dbReference type="RefSeq" id="WP_161836685.1">
    <property type="nucleotide sequence ID" value="NZ_CP048000.1"/>
</dbReference>
<evidence type="ECO:0000313" key="1">
    <source>
        <dbReference type="EMBL" id="QHQ59849.1"/>
    </source>
</evidence>
<accession>A0A6P1TIB4</accession>
<dbReference type="Gene3D" id="2.40.30.100">
    <property type="entry name" value="AF2212/PG0164-like"/>
    <property type="match status" value="1"/>
</dbReference>
<name>A0A6P1TIB4_9FIRM</name>
<dbReference type="SUPFAM" id="SSF141694">
    <property type="entry name" value="AF2212/PG0164-like"/>
    <property type="match status" value="1"/>
</dbReference>